<evidence type="ECO:0000256" key="1">
    <source>
        <dbReference type="ARBA" id="ARBA00002949"/>
    </source>
</evidence>
<dbReference type="NCBIfam" id="TIGR02141">
    <property type="entry name" value="modB_ABC"/>
    <property type="match status" value="1"/>
</dbReference>
<dbReference type="GO" id="GO:0015098">
    <property type="term" value="F:molybdate ion transmembrane transporter activity"/>
    <property type="evidence" value="ECO:0007669"/>
    <property type="project" value="UniProtKB-UniRule"/>
</dbReference>
<comment type="caution">
    <text evidence="11">Lacks conserved residue(s) required for the propagation of feature annotation.</text>
</comment>
<keyword evidence="14" id="KW-1185">Reference proteome</keyword>
<dbReference type="PANTHER" id="PTHR30183:SF8">
    <property type="entry name" value="MOLYBDENUM TRANSPORT SYSTEM PERMEASE"/>
    <property type="match status" value="1"/>
</dbReference>
<dbReference type="CDD" id="cd06261">
    <property type="entry name" value="TM_PBP2"/>
    <property type="match status" value="1"/>
</dbReference>
<dbReference type="InterPro" id="IPR011867">
    <property type="entry name" value="ModB_ABC"/>
</dbReference>
<dbReference type="GO" id="GO:0005886">
    <property type="term" value="C:plasma membrane"/>
    <property type="evidence" value="ECO:0007669"/>
    <property type="project" value="UniProtKB-SubCell"/>
</dbReference>
<comment type="subcellular location">
    <subcellularLocation>
        <location evidence="2 10">Cell membrane</location>
        <topology evidence="2 10">Multi-pass membrane protein</topology>
    </subcellularLocation>
</comment>
<evidence type="ECO:0000256" key="7">
    <source>
        <dbReference type="ARBA" id="ARBA00022692"/>
    </source>
</evidence>
<evidence type="ECO:0000256" key="6">
    <source>
        <dbReference type="ARBA" id="ARBA00022505"/>
    </source>
</evidence>
<evidence type="ECO:0000313" key="14">
    <source>
        <dbReference type="Proteomes" id="UP000309544"/>
    </source>
</evidence>
<dbReference type="Proteomes" id="UP000309544">
    <property type="component" value="Unassembled WGS sequence"/>
</dbReference>
<feature type="transmembrane region" description="Helical" evidence="10">
    <location>
        <begin position="12"/>
        <end position="35"/>
    </location>
</feature>
<comment type="caution">
    <text evidence="13">The sequence shown here is derived from an EMBL/GenBank/DDBJ whole genome shotgun (WGS) entry which is preliminary data.</text>
</comment>
<comment type="similarity">
    <text evidence="3 11">Belongs to the binding-protein-dependent transport system permease family. CysTW subfamily.</text>
</comment>
<evidence type="ECO:0000256" key="8">
    <source>
        <dbReference type="ARBA" id="ARBA00022989"/>
    </source>
</evidence>
<evidence type="ECO:0000256" key="4">
    <source>
        <dbReference type="ARBA" id="ARBA00022448"/>
    </source>
</evidence>
<keyword evidence="5 11" id="KW-1003">Cell membrane</keyword>
<dbReference type="AlphaFoldDB" id="A0A5C4S0E1"/>
<keyword evidence="7 10" id="KW-0812">Transmembrane</keyword>
<feature type="transmembrane region" description="Helical" evidence="10">
    <location>
        <begin position="195"/>
        <end position="216"/>
    </location>
</feature>
<dbReference type="Gene3D" id="1.10.3720.10">
    <property type="entry name" value="MetI-like"/>
    <property type="match status" value="1"/>
</dbReference>
<keyword evidence="8 10" id="KW-1133">Transmembrane helix</keyword>
<keyword evidence="6 11" id="KW-0500">Molybdenum</keyword>
<dbReference type="InterPro" id="IPR035906">
    <property type="entry name" value="MetI-like_sf"/>
</dbReference>
<feature type="transmembrane region" description="Helical" evidence="10">
    <location>
        <begin position="86"/>
        <end position="106"/>
    </location>
</feature>
<keyword evidence="9 10" id="KW-0472">Membrane</keyword>
<gene>
    <name evidence="13" type="primary">modB</name>
    <name evidence="13" type="ORF">FGF68_06240</name>
</gene>
<evidence type="ECO:0000256" key="9">
    <source>
        <dbReference type="ARBA" id="ARBA00023136"/>
    </source>
</evidence>
<reference evidence="13 14" key="1">
    <citation type="submission" date="2019-05" db="EMBL/GenBank/DDBJ databases">
        <title>Draft Whole-Genome sequence of the green sulfur bacterium Prosthecochloris vibrioformis DSM 260.</title>
        <authorList>
            <person name="Meyer T.E."/>
            <person name="Kyndt J.A."/>
        </authorList>
    </citation>
    <scope>NUCLEOTIDE SEQUENCE [LARGE SCALE GENOMIC DNA]</scope>
    <source>
        <strain evidence="13 14">DSM 260</strain>
    </source>
</reference>
<dbReference type="InterPro" id="IPR000515">
    <property type="entry name" value="MetI-like"/>
</dbReference>
<accession>A0A5C4S0E1</accession>
<feature type="transmembrane region" description="Helical" evidence="10">
    <location>
        <begin position="47"/>
        <end position="66"/>
    </location>
</feature>
<dbReference type="SUPFAM" id="SSF161098">
    <property type="entry name" value="MetI-like"/>
    <property type="match status" value="1"/>
</dbReference>
<evidence type="ECO:0000256" key="5">
    <source>
        <dbReference type="ARBA" id="ARBA00022475"/>
    </source>
</evidence>
<dbReference type="EMBL" id="VDCI01000004">
    <property type="protein sequence ID" value="TNJ36659.1"/>
    <property type="molecule type" value="Genomic_DNA"/>
</dbReference>
<evidence type="ECO:0000256" key="10">
    <source>
        <dbReference type="RuleBase" id="RU363032"/>
    </source>
</evidence>
<dbReference type="RefSeq" id="WP_068866309.1">
    <property type="nucleotide sequence ID" value="NZ_VDCI01000004.1"/>
</dbReference>
<evidence type="ECO:0000256" key="11">
    <source>
        <dbReference type="RuleBase" id="RU365097"/>
    </source>
</evidence>
<evidence type="ECO:0000256" key="2">
    <source>
        <dbReference type="ARBA" id="ARBA00004651"/>
    </source>
</evidence>
<keyword evidence="4 10" id="KW-0813">Transport</keyword>
<dbReference type="PROSITE" id="PS50928">
    <property type="entry name" value="ABC_TM1"/>
    <property type="match status" value="1"/>
</dbReference>
<dbReference type="PANTHER" id="PTHR30183">
    <property type="entry name" value="MOLYBDENUM TRANSPORT SYSTEM PERMEASE PROTEIN MODB"/>
    <property type="match status" value="1"/>
</dbReference>
<organism evidence="13 14">
    <name type="scientific">Prosthecochloris vibrioformis</name>
    <name type="common">Chlorobium vibrioforme</name>
    <dbReference type="NCBI Taxonomy" id="1098"/>
    <lineage>
        <taxon>Bacteria</taxon>
        <taxon>Pseudomonadati</taxon>
        <taxon>Chlorobiota</taxon>
        <taxon>Chlorobiia</taxon>
        <taxon>Chlorobiales</taxon>
        <taxon>Chlorobiaceae</taxon>
        <taxon>Prosthecochloris</taxon>
    </lineage>
</organism>
<evidence type="ECO:0000256" key="3">
    <source>
        <dbReference type="ARBA" id="ARBA00007069"/>
    </source>
</evidence>
<feature type="domain" description="ABC transmembrane type-1" evidence="12">
    <location>
        <begin position="9"/>
        <end position="213"/>
    </location>
</feature>
<name>A0A5C4S0E1_PROVB</name>
<evidence type="ECO:0000259" key="12">
    <source>
        <dbReference type="PROSITE" id="PS50928"/>
    </source>
</evidence>
<proteinExistence type="inferred from homology"/>
<protein>
    <recommendedName>
        <fullName evidence="11">Molybdenum transport system permease</fullName>
    </recommendedName>
</protein>
<comment type="function">
    <text evidence="1 11">Part of the binding-protein-dependent transport system for molybdenum; probably responsible for the translocation of the substrate across the membrane.</text>
</comment>
<sequence length="226" mass="24860">MGSFDVEPFLLSFRLAAVTTLLLFVLSVPLAWMLANWRSPFKPVVETLFSLPIVLPPTVLGFYLLIFMSERSPVGGFLKEGFGIELVFSFQGILVASCVYSLPFMVQPLLSGMEQFPGQLLEAAYALGKSKRDTLFNVVLPNIKPSMLTGLIITFAHTVGEFGVVLMVGGSIQGETRVASIAIYEMVELLDYSTAHLYSFILVAFSFLVLLVVYGVNHRARGGRYS</sequence>
<dbReference type="Pfam" id="PF00528">
    <property type="entry name" value="BPD_transp_1"/>
    <property type="match status" value="1"/>
</dbReference>
<evidence type="ECO:0000313" key="13">
    <source>
        <dbReference type="EMBL" id="TNJ36659.1"/>
    </source>
</evidence>